<proteinExistence type="predicted"/>
<comment type="caution">
    <text evidence="6">The sequence shown here is derived from an EMBL/GenBank/DDBJ whole genome shotgun (WGS) entry which is preliminary data.</text>
</comment>
<evidence type="ECO:0000256" key="1">
    <source>
        <dbReference type="ARBA" id="ARBA00004167"/>
    </source>
</evidence>
<dbReference type="Proteomes" id="UP000593565">
    <property type="component" value="Unassembled WGS sequence"/>
</dbReference>
<evidence type="ECO:0000256" key="5">
    <source>
        <dbReference type="ARBA" id="ARBA00023170"/>
    </source>
</evidence>
<name>A0A7J6AZR2_AMEME</name>
<dbReference type="GO" id="GO:0005886">
    <property type="term" value="C:plasma membrane"/>
    <property type="evidence" value="ECO:0007669"/>
    <property type="project" value="TreeGrafter"/>
</dbReference>
<dbReference type="PANTHER" id="PTHR46877:SF14">
    <property type="entry name" value="RECEPTOR PROTEIN-TYROSINE KINASE"/>
    <property type="match status" value="1"/>
</dbReference>
<protein>
    <recommendedName>
        <fullName evidence="8">Fibronectin type-III domain-containing protein</fullName>
    </recommendedName>
</protein>
<keyword evidence="2" id="KW-0547">Nucleotide-binding</keyword>
<evidence type="ECO:0000256" key="3">
    <source>
        <dbReference type="ARBA" id="ARBA00022840"/>
    </source>
</evidence>
<dbReference type="SUPFAM" id="SSF49265">
    <property type="entry name" value="Fibronectin type III"/>
    <property type="match status" value="1"/>
</dbReference>
<sequence>MFTLPAPPSAPVSLSWEYESSEGGVSLRWKSPLDLGGRSEVTYGVVCRICPSATQIQPSVCSWCGDSVTYVPFKSGLKQTKITLSNLLTRVTYLIQVSRLHYL</sequence>
<evidence type="ECO:0000313" key="6">
    <source>
        <dbReference type="EMBL" id="KAF4088352.1"/>
    </source>
</evidence>
<keyword evidence="3" id="KW-0067">ATP-binding</keyword>
<dbReference type="Gene3D" id="2.60.40.10">
    <property type="entry name" value="Immunoglobulins"/>
    <property type="match status" value="1"/>
</dbReference>
<accession>A0A7J6AZR2</accession>
<evidence type="ECO:0000256" key="2">
    <source>
        <dbReference type="ARBA" id="ARBA00022741"/>
    </source>
</evidence>
<dbReference type="PANTHER" id="PTHR46877">
    <property type="entry name" value="EPH RECEPTOR A5"/>
    <property type="match status" value="1"/>
</dbReference>
<dbReference type="InterPro" id="IPR036116">
    <property type="entry name" value="FN3_sf"/>
</dbReference>
<evidence type="ECO:0000313" key="7">
    <source>
        <dbReference type="Proteomes" id="UP000593565"/>
    </source>
</evidence>
<gene>
    <name evidence="6" type="ORF">AMELA_G00082080</name>
</gene>
<reference evidence="6 7" key="1">
    <citation type="submission" date="2020-02" db="EMBL/GenBank/DDBJ databases">
        <title>A chromosome-scale genome assembly of the black bullhead catfish (Ameiurus melas).</title>
        <authorList>
            <person name="Wen M."/>
            <person name="Zham M."/>
            <person name="Cabau C."/>
            <person name="Klopp C."/>
            <person name="Donnadieu C."/>
            <person name="Roques C."/>
            <person name="Bouchez O."/>
            <person name="Lampietro C."/>
            <person name="Jouanno E."/>
            <person name="Herpin A."/>
            <person name="Louis A."/>
            <person name="Berthelot C."/>
            <person name="Parey E."/>
            <person name="Roest-Crollius H."/>
            <person name="Braasch I."/>
            <person name="Postlethwait J."/>
            <person name="Robinson-Rechavi M."/>
            <person name="Echchiki A."/>
            <person name="Begum T."/>
            <person name="Montfort J."/>
            <person name="Schartl M."/>
            <person name="Bobe J."/>
            <person name="Guiguen Y."/>
        </authorList>
    </citation>
    <scope>NUCLEOTIDE SEQUENCE [LARGE SCALE GENOMIC DNA]</scope>
    <source>
        <strain evidence="6">M_S1</strain>
        <tissue evidence="6">Blood</tissue>
    </source>
</reference>
<evidence type="ECO:0008006" key="8">
    <source>
        <dbReference type="Google" id="ProtNLM"/>
    </source>
</evidence>
<dbReference type="EMBL" id="JAAGNN010000006">
    <property type="protein sequence ID" value="KAF4088352.1"/>
    <property type="molecule type" value="Genomic_DNA"/>
</dbReference>
<dbReference type="GO" id="GO:0007411">
    <property type="term" value="P:axon guidance"/>
    <property type="evidence" value="ECO:0007669"/>
    <property type="project" value="TreeGrafter"/>
</dbReference>
<evidence type="ECO:0000256" key="4">
    <source>
        <dbReference type="ARBA" id="ARBA00023136"/>
    </source>
</evidence>
<dbReference type="InterPro" id="IPR050449">
    <property type="entry name" value="Ephrin_rcpt_TKs"/>
</dbReference>
<dbReference type="AlphaFoldDB" id="A0A7J6AZR2"/>
<keyword evidence="5" id="KW-0675">Receptor</keyword>
<dbReference type="InterPro" id="IPR013783">
    <property type="entry name" value="Ig-like_fold"/>
</dbReference>
<dbReference type="GO" id="GO:0030425">
    <property type="term" value="C:dendrite"/>
    <property type="evidence" value="ECO:0007669"/>
    <property type="project" value="TreeGrafter"/>
</dbReference>
<keyword evidence="7" id="KW-1185">Reference proteome</keyword>
<dbReference type="GO" id="GO:0005524">
    <property type="term" value="F:ATP binding"/>
    <property type="evidence" value="ECO:0007669"/>
    <property type="project" value="UniProtKB-KW"/>
</dbReference>
<organism evidence="6 7">
    <name type="scientific">Ameiurus melas</name>
    <name type="common">Black bullhead</name>
    <name type="synonym">Silurus melas</name>
    <dbReference type="NCBI Taxonomy" id="219545"/>
    <lineage>
        <taxon>Eukaryota</taxon>
        <taxon>Metazoa</taxon>
        <taxon>Chordata</taxon>
        <taxon>Craniata</taxon>
        <taxon>Vertebrata</taxon>
        <taxon>Euteleostomi</taxon>
        <taxon>Actinopterygii</taxon>
        <taxon>Neopterygii</taxon>
        <taxon>Teleostei</taxon>
        <taxon>Ostariophysi</taxon>
        <taxon>Siluriformes</taxon>
        <taxon>Ictaluridae</taxon>
        <taxon>Ameiurus</taxon>
    </lineage>
</organism>
<keyword evidence="4" id="KW-0472">Membrane</keyword>
<comment type="subcellular location">
    <subcellularLocation>
        <location evidence="1">Membrane</location>
        <topology evidence="1">Single-pass membrane protein</topology>
    </subcellularLocation>
</comment>
<dbReference type="GO" id="GO:0005005">
    <property type="term" value="F:transmembrane-ephrin receptor activity"/>
    <property type="evidence" value="ECO:0007669"/>
    <property type="project" value="TreeGrafter"/>
</dbReference>